<dbReference type="Pfam" id="PF03739">
    <property type="entry name" value="LptF_LptG"/>
    <property type="match status" value="1"/>
</dbReference>
<protein>
    <recommendedName>
        <fullName evidence="2">Lipopolysaccharide export system permease protein LptF</fullName>
    </recommendedName>
</protein>
<feature type="transmembrane region" description="Helical" evidence="9">
    <location>
        <begin position="47"/>
        <end position="73"/>
    </location>
</feature>
<evidence type="ECO:0000256" key="4">
    <source>
        <dbReference type="ARBA" id="ARBA00022475"/>
    </source>
</evidence>
<comment type="subcellular location">
    <subcellularLocation>
        <location evidence="1">Cell inner membrane</location>
        <topology evidence="1">Multi-pass membrane protein</topology>
    </subcellularLocation>
</comment>
<evidence type="ECO:0000256" key="8">
    <source>
        <dbReference type="ARBA" id="ARBA00023136"/>
    </source>
</evidence>
<keyword evidence="6 9" id="KW-0812">Transmembrane</keyword>
<organism evidence="10">
    <name type="scientific">uncultured bacterium P11N2</name>
    <dbReference type="NCBI Taxonomy" id="1748282"/>
    <lineage>
        <taxon>Bacteria</taxon>
        <taxon>environmental samples</taxon>
    </lineage>
</organism>
<evidence type="ECO:0000256" key="1">
    <source>
        <dbReference type="ARBA" id="ARBA00004429"/>
    </source>
</evidence>
<dbReference type="GO" id="GO:0015920">
    <property type="term" value="P:lipopolysaccharide transport"/>
    <property type="evidence" value="ECO:0007669"/>
    <property type="project" value="TreeGrafter"/>
</dbReference>
<dbReference type="NCBIfam" id="TIGR04407">
    <property type="entry name" value="LptF_YjgP"/>
    <property type="match status" value="1"/>
</dbReference>
<dbReference type="InterPro" id="IPR030922">
    <property type="entry name" value="LptF"/>
</dbReference>
<dbReference type="PANTHER" id="PTHR33529:SF7">
    <property type="entry name" value="LIPOPOLYSACCHARIDE EXPORT SYSTEM PERMEASE PROTEIN LPTF"/>
    <property type="match status" value="1"/>
</dbReference>
<accession>A0A0U3U8W3</accession>
<proteinExistence type="predicted"/>
<reference evidence="10" key="1">
    <citation type="submission" date="2015-10" db="EMBL/GenBank/DDBJ databases">
        <title>Biosynthesis of SCL-MCL polyhydroxyalkanoates by metagenomic clones in Pseudomonas putida.</title>
        <authorList>
            <person name="Cheng J."/>
            <person name="Charles T.C."/>
        </authorList>
    </citation>
    <scope>NUCLEOTIDE SEQUENCE</scope>
</reference>
<keyword evidence="3" id="KW-0813">Transport</keyword>
<keyword evidence="7 9" id="KW-1133">Transmembrane helix</keyword>
<dbReference type="AlphaFoldDB" id="A0A0U3U8W3"/>
<keyword evidence="4" id="KW-1003">Cell membrane</keyword>
<dbReference type="GO" id="GO:0043190">
    <property type="term" value="C:ATP-binding cassette (ABC) transporter complex"/>
    <property type="evidence" value="ECO:0007669"/>
    <property type="project" value="InterPro"/>
</dbReference>
<evidence type="ECO:0000313" key="10">
    <source>
        <dbReference type="EMBL" id="ALV86782.1"/>
    </source>
</evidence>
<keyword evidence="8 9" id="KW-0472">Membrane</keyword>
<dbReference type="InterPro" id="IPR005495">
    <property type="entry name" value="LptG/LptF_permease"/>
</dbReference>
<evidence type="ECO:0000256" key="3">
    <source>
        <dbReference type="ARBA" id="ARBA00022448"/>
    </source>
</evidence>
<sequence>MIFQRAALREFTHTAVAVFTALAAILLTIILIRLLGQAAGGKLAPEAVVALLGFSAIGYLPVLLSLTLFISVLMTLSRWYRDSEMIIWLGSGMPLTAWIKPVFKYSFPLVLGIALLSLLLAPWTMQQGEIYRQKIDNRGDVARVSPGTFNESAAGDRIFFVESGSGQGGIVKNIFVSSAQQGHLGVMATAQGHTETMPNGDKFLVLDRGRRYEGTAGTPEYRVMEFDRYALRIETKETRNLADSPRTKPLLTLLRDPQPEAKAELLWRVGLPLAALNLVFFAIPLSFVNARAGRTNNLIFALLTYMIYSNLLSISQAWVAQGKLRFELGVWAIHFVMFLLLAILFYHRQNPLTLARIRWR</sequence>
<name>A0A0U3U8W3_9BACT</name>
<feature type="transmembrane region" description="Helical" evidence="9">
    <location>
        <begin position="109"/>
        <end position="125"/>
    </location>
</feature>
<evidence type="ECO:0000256" key="7">
    <source>
        <dbReference type="ARBA" id="ARBA00022989"/>
    </source>
</evidence>
<keyword evidence="5" id="KW-0997">Cell inner membrane</keyword>
<feature type="transmembrane region" description="Helical" evidence="9">
    <location>
        <begin position="265"/>
        <end position="287"/>
    </location>
</feature>
<evidence type="ECO:0000256" key="6">
    <source>
        <dbReference type="ARBA" id="ARBA00022692"/>
    </source>
</evidence>
<evidence type="ECO:0000256" key="5">
    <source>
        <dbReference type="ARBA" id="ARBA00022519"/>
    </source>
</evidence>
<evidence type="ECO:0000256" key="2">
    <source>
        <dbReference type="ARBA" id="ARBA00014213"/>
    </source>
</evidence>
<feature type="transmembrane region" description="Helical" evidence="9">
    <location>
        <begin position="299"/>
        <end position="319"/>
    </location>
</feature>
<feature type="transmembrane region" description="Helical" evidence="9">
    <location>
        <begin position="326"/>
        <end position="346"/>
    </location>
</feature>
<dbReference type="GO" id="GO:0055085">
    <property type="term" value="P:transmembrane transport"/>
    <property type="evidence" value="ECO:0007669"/>
    <property type="project" value="InterPro"/>
</dbReference>
<feature type="transmembrane region" description="Helical" evidence="9">
    <location>
        <begin position="12"/>
        <end position="35"/>
    </location>
</feature>
<dbReference type="EMBL" id="KT944278">
    <property type="protein sequence ID" value="ALV86782.1"/>
    <property type="molecule type" value="Genomic_DNA"/>
</dbReference>
<evidence type="ECO:0000256" key="9">
    <source>
        <dbReference type="SAM" id="Phobius"/>
    </source>
</evidence>
<dbReference type="PANTHER" id="PTHR33529">
    <property type="entry name" value="SLR0882 PROTEIN-RELATED"/>
    <property type="match status" value="1"/>
</dbReference>